<dbReference type="RefSeq" id="WP_110884955.1">
    <property type="nucleotide sequence ID" value="NZ_QJSX01000001.1"/>
</dbReference>
<reference evidence="2 3" key="1">
    <citation type="submission" date="2018-06" db="EMBL/GenBank/DDBJ databases">
        <title>Genomic Encyclopedia of Type Strains, Phase IV (KMG-IV): sequencing the most valuable type-strain genomes for metagenomic binning, comparative biology and taxonomic classification.</title>
        <authorList>
            <person name="Goeker M."/>
        </authorList>
    </citation>
    <scope>NUCLEOTIDE SEQUENCE [LARGE SCALE GENOMIC DNA]</scope>
    <source>
        <strain evidence="2 3">DSM 18048</strain>
    </source>
</reference>
<feature type="region of interest" description="Disordered" evidence="1">
    <location>
        <begin position="1"/>
        <end position="36"/>
    </location>
</feature>
<dbReference type="Proteomes" id="UP000248326">
    <property type="component" value="Unassembled WGS sequence"/>
</dbReference>
<gene>
    <name evidence="2" type="ORF">DES52_101269</name>
</gene>
<organism evidence="2 3">
    <name type="scientific">Deinococcus yavapaiensis KR-236</name>
    <dbReference type="NCBI Taxonomy" id="694435"/>
    <lineage>
        <taxon>Bacteria</taxon>
        <taxon>Thermotogati</taxon>
        <taxon>Deinococcota</taxon>
        <taxon>Deinococci</taxon>
        <taxon>Deinococcales</taxon>
        <taxon>Deinococcaceae</taxon>
        <taxon>Deinococcus</taxon>
    </lineage>
</organism>
<evidence type="ECO:0000313" key="2">
    <source>
        <dbReference type="EMBL" id="PYE56465.1"/>
    </source>
</evidence>
<keyword evidence="3" id="KW-1185">Reference proteome</keyword>
<comment type="caution">
    <text evidence="2">The sequence shown here is derived from an EMBL/GenBank/DDBJ whole genome shotgun (WGS) entry which is preliminary data.</text>
</comment>
<accession>A0A318SH70</accession>
<protein>
    <submittedName>
        <fullName evidence="2">Uncharacterized protein</fullName>
    </submittedName>
</protein>
<proteinExistence type="predicted"/>
<evidence type="ECO:0000313" key="3">
    <source>
        <dbReference type="Proteomes" id="UP000248326"/>
    </source>
</evidence>
<dbReference type="OrthoDB" id="72090at2"/>
<dbReference type="AlphaFoldDB" id="A0A318SH70"/>
<evidence type="ECO:0000256" key="1">
    <source>
        <dbReference type="SAM" id="MobiDB-lite"/>
    </source>
</evidence>
<dbReference type="EMBL" id="QJSX01000001">
    <property type="protein sequence ID" value="PYE56465.1"/>
    <property type="molecule type" value="Genomic_DNA"/>
</dbReference>
<sequence>MTEVLHVVPAPSPEQLAELAPVTDAQERLERGTDASGRERLTVRLSHDDEDVLAGARDAWLRALNAAGFRAFLV</sequence>
<name>A0A318SH70_9DEIO</name>
<feature type="compositionally biased region" description="Basic and acidic residues" evidence="1">
    <location>
        <begin position="25"/>
        <end position="36"/>
    </location>
</feature>